<dbReference type="AlphaFoldDB" id="A0A6H1Z7M6"/>
<gene>
    <name evidence="1" type="ORF">MM171A00097_0109</name>
    <name evidence="2" type="ORF">MM171B00542_0010</name>
</gene>
<evidence type="ECO:0000313" key="1">
    <source>
        <dbReference type="EMBL" id="QJA43462.1"/>
    </source>
</evidence>
<accession>A0A6H1Z7M6</accession>
<dbReference type="EMBL" id="MT143710">
    <property type="protein sequence ID" value="QJA43462.1"/>
    <property type="molecule type" value="Genomic_DNA"/>
</dbReference>
<protein>
    <submittedName>
        <fullName evidence="1">Uncharacterized protein</fullName>
    </submittedName>
</protein>
<reference evidence="1" key="1">
    <citation type="submission" date="2020-03" db="EMBL/GenBank/DDBJ databases">
        <title>The deep terrestrial virosphere.</title>
        <authorList>
            <person name="Holmfeldt K."/>
            <person name="Nilsson E."/>
            <person name="Simone D."/>
            <person name="Lopez-Fernandez M."/>
            <person name="Wu X."/>
            <person name="de Brujin I."/>
            <person name="Lundin D."/>
            <person name="Andersson A."/>
            <person name="Bertilsson S."/>
            <person name="Dopson M."/>
        </authorList>
    </citation>
    <scope>NUCLEOTIDE SEQUENCE</scope>
    <source>
        <strain evidence="1">MM171A00097</strain>
        <strain evidence="2">MM171B00542</strain>
    </source>
</reference>
<organism evidence="1">
    <name type="scientific">viral metagenome</name>
    <dbReference type="NCBI Taxonomy" id="1070528"/>
    <lineage>
        <taxon>unclassified sequences</taxon>
        <taxon>metagenomes</taxon>
        <taxon>organismal metagenomes</taxon>
    </lineage>
</organism>
<dbReference type="EMBL" id="MT143863">
    <property type="protein sequence ID" value="QJB03839.1"/>
    <property type="molecule type" value="Genomic_DNA"/>
</dbReference>
<name>A0A6H1Z7M6_9ZZZZ</name>
<evidence type="ECO:0000313" key="2">
    <source>
        <dbReference type="EMBL" id="QJB03839.1"/>
    </source>
</evidence>
<sequence length="149" mass="15126">MAWWNRLGMGTRVDATARALGAETFEWASVVGGDVLITQIIGRLTVIVNALDNVFLQFTPDLATAGVTALCAAININGFNVGATVTITGVPGNALLPAVSAGAVPGMTTPLILPAGGVESVGSAAPGTGTMLWSLWYIPLNDAAYVVGV</sequence>
<proteinExistence type="predicted"/>